<comment type="caution">
    <text evidence="1">The sequence shown here is derived from an EMBL/GenBank/DDBJ whole genome shotgun (WGS) entry which is preliminary data.</text>
</comment>
<keyword evidence="2" id="KW-1185">Reference proteome</keyword>
<gene>
    <name evidence="1" type="ORF">PHJA_000397300</name>
</gene>
<evidence type="ECO:0000313" key="2">
    <source>
        <dbReference type="Proteomes" id="UP000653305"/>
    </source>
</evidence>
<protein>
    <submittedName>
        <fullName evidence="1">Uncharacterized protein</fullName>
    </submittedName>
</protein>
<dbReference type="PANTHER" id="PTHR34380:SF1">
    <property type="entry name" value="OS01G0221300 PROTEIN"/>
    <property type="match status" value="1"/>
</dbReference>
<organism evidence="1 2">
    <name type="scientific">Phtheirospermum japonicum</name>
    <dbReference type="NCBI Taxonomy" id="374723"/>
    <lineage>
        <taxon>Eukaryota</taxon>
        <taxon>Viridiplantae</taxon>
        <taxon>Streptophyta</taxon>
        <taxon>Embryophyta</taxon>
        <taxon>Tracheophyta</taxon>
        <taxon>Spermatophyta</taxon>
        <taxon>Magnoliopsida</taxon>
        <taxon>eudicotyledons</taxon>
        <taxon>Gunneridae</taxon>
        <taxon>Pentapetalae</taxon>
        <taxon>asterids</taxon>
        <taxon>lamiids</taxon>
        <taxon>Lamiales</taxon>
        <taxon>Orobanchaceae</taxon>
        <taxon>Orobanchaceae incertae sedis</taxon>
        <taxon>Phtheirospermum</taxon>
    </lineage>
</organism>
<dbReference type="AlphaFoldDB" id="A0A830BE19"/>
<accession>A0A830BE19</accession>
<sequence length="98" mass="11126">MLRAIQQDEDLCLSAVCALYRQEVIARKLKGHSVSSKGCALAEYLIDGDKELRLRKSVPEVKKQRPDVIGQCRKLANFHIEKLFEIYCSGEDPLFSQS</sequence>
<name>A0A830BE19_9LAMI</name>
<dbReference type="OrthoDB" id="1899721at2759"/>
<dbReference type="PANTHER" id="PTHR34380">
    <property type="entry name" value="BNAA03G12380D PROTEIN"/>
    <property type="match status" value="1"/>
</dbReference>
<evidence type="ECO:0000313" key="1">
    <source>
        <dbReference type="EMBL" id="GFP82543.1"/>
    </source>
</evidence>
<dbReference type="EMBL" id="BMAC01000046">
    <property type="protein sequence ID" value="GFP82543.1"/>
    <property type="molecule type" value="Genomic_DNA"/>
</dbReference>
<proteinExistence type="predicted"/>
<reference evidence="1" key="1">
    <citation type="submission" date="2020-07" db="EMBL/GenBank/DDBJ databases">
        <title>Ethylene signaling mediates host invasion by parasitic plants.</title>
        <authorList>
            <person name="Yoshida S."/>
        </authorList>
    </citation>
    <scope>NUCLEOTIDE SEQUENCE</scope>
    <source>
        <strain evidence="1">Okayama</strain>
    </source>
</reference>
<dbReference type="Proteomes" id="UP000653305">
    <property type="component" value="Unassembled WGS sequence"/>
</dbReference>